<name>A0A6G7NS92_9VIRU</name>
<keyword evidence="2" id="KW-0808">Transferase</keyword>
<dbReference type="EMBL" id="MN982392">
    <property type="protein sequence ID" value="QIJ56918.1"/>
    <property type="molecule type" value="Genomic_RNA"/>
</dbReference>
<dbReference type="InterPro" id="IPR043128">
    <property type="entry name" value="Rev_trsase/Diguanyl_cyclase"/>
</dbReference>
<dbReference type="GO" id="GO:0003968">
    <property type="term" value="F:RNA-directed RNA polymerase activity"/>
    <property type="evidence" value="ECO:0007669"/>
    <property type="project" value="UniProtKB-KW"/>
</dbReference>
<reference evidence="7" key="1">
    <citation type="journal article" date="2020" name="Viruses">
        <title>New Viral Sequences Identified in the Flavescence Doree Phytoplasma Vector Scaphoideus titanus.</title>
        <authorList>
            <person name="Ottati S."/>
            <person name="Chiapello M."/>
            <person name="Galetto L."/>
            <person name="Bosco D."/>
            <person name="Marzachi C."/>
            <person name="Abba S."/>
        </authorList>
    </citation>
    <scope>NUCLEOTIDE SEQUENCE</scope>
    <source>
        <strain evidence="7">St_USA</strain>
    </source>
</reference>
<keyword evidence="4" id="KW-0547">Nucleotide-binding</keyword>
<evidence type="ECO:0000256" key="2">
    <source>
        <dbReference type="ARBA" id="ARBA00022679"/>
    </source>
</evidence>
<protein>
    <submittedName>
        <fullName evidence="7">RNA-directed RNA polymerase</fullName>
    </submittedName>
</protein>
<dbReference type="PROSITE" id="PS50507">
    <property type="entry name" value="RDRP_SSRNA_POS"/>
    <property type="match status" value="1"/>
</dbReference>
<evidence type="ECO:0000313" key="7">
    <source>
        <dbReference type="EMBL" id="QIJ56918.1"/>
    </source>
</evidence>
<dbReference type="InterPro" id="IPR001205">
    <property type="entry name" value="RNA-dir_pol_C"/>
</dbReference>
<dbReference type="GO" id="GO:0003723">
    <property type="term" value="F:RNA binding"/>
    <property type="evidence" value="ECO:0007669"/>
    <property type="project" value="InterPro"/>
</dbReference>
<evidence type="ECO:0000259" key="6">
    <source>
        <dbReference type="PROSITE" id="PS50507"/>
    </source>
</evidence>
<evidence type="ECO:0000256" key="4">
    <source>
        <dbReference type="ARBA" id="ARBA00022741"/>
    </source>
</evidence>
<dbReference type="InterPro" id="IPR007094">
    <property type="entry name" value="RNA-dir_pol_PSvirus"/>
</dbReference>
<dbReference type="Pfam" id="PF00680">
    <property type="entry name" value="RdRP_1"/>
    <property type="match status" value="1"/>
</dbReference>
<dbReference type="GO" id="GO:0006351">
    <property type="term" value="P:DNA-templated transcription"/>
    <property type="evidence" value="ECO:0007669"/>
    <property type="project" value="InterPro"/>
</dbReference>
<dbReference type="GO" id="GO:0000166">
    <property type="term" value="F:nucleotide binding"/>
    <property type="evidence" value="ECO:0007669"/>
    <property type="project" value="UniProtKB-KW"/>
</dbReference>
<evidence type="ECO:0000256" key="3">
    <source>
        <dbReference type="ARBA" id="ARBA00022695"/>
    </source>
</evidence>
<proteinExistence type="predicted"/>
<organism evidence="7">
    <name type="scientific">Scaphoideus titanus-associated partiti-like virus 1</name>
    <dbReference type="NCBI Taxonomy" id="2716560"/>
    <lineage>
        <taxon>Viruses</taxon>
        <taxon>Riboviria</taxon>
        <taxon>Orthornavirae</taxon>
        <taxon>Pisuviricota</taxon>
        <taxon>Duplopiviricetes</taxon>
        <taxon>Durnavirales</taxon>
        <taxon>Partitiviridae</taxon>
    </lineage>
</organism>
<keyword evidence="3" id="KW-0548">Nucleotidyltransferase</keyword>
<evidence type="ECO:0000256" key="5">
    <source>
        <dbReference type="ARBA" id="ARBA00022953"/>
    </source>
</evidence>
<dbReference type="GO" id="GO:0039694">
    <property type="term" value="P:viral RNA genome replication"/>
    <property type="evidence" value="ECO:0007669"/>
    <property type="project" value="InterPro"/>
</dbReference>
<keyword evidence="1 7" id="KW-0696">RNA-directed RNA polymerase</keyword>
<reference evidence="7" key="2">
    <citation type="submission" date="2020-01" db="EMBL/GenBank/DDBJ databases">
        <authorList>
            <person name="Abba' S."/>
        </authorList>
    </citation>
    <scope>NUCLEOTIDE SEQUENCE</scope>
    <source>
        <strain evidence="7">St_USA</strain>
    </source>
</reference>
<sequence length="464" mass="52574">MNDEKTVKLVRRLQPYSIACSGSNEDPFVRAIVNDCVDSETLDRLSEYTRGLYSTELHYESFMFFNRPVKDDNLFSTRVTSHPSFQPALQQTRDQLSCVRGTSIIRPDHFDEVSWIPSSAAGFGYVGLKKDNYLLARKNATRALYGFSKYRDSYRFVPDKAYARTQLALRANPKIRHVWGRAFHHILIEGLIGQPLIDKLMLNDTPIYIGRDIHKDMPYVILKAIQDGGTCYCIDFSKFDASACSGLVHIAWTILHELIVINDHVDRLVFDFCYSLFTNTPVIMPDGKLFIVRSGVPSGSYFTQLIDSIVNMLMINMLCYTTSVSFPSLKVLGDDSLFVTEVPIAELPEIGAFFAQFGLTISDKTVITENFSEIVFLGHNFYGSRVCRDEFTCLSLALYTEDPITSAVESVVRISSLLYDCGFNSFVLLNLYKRLLSTHHINWDLEAVRPASVHPPFVKLFVLG</sequence>
<feature type="domain" description="RdRp catalytic" evidence="6">
    <location>
        <begin position="229"/>
        <end position="348"/>
    </location>
</feature>
<accession>A0A6G7NS92</accession>
<dbReference type="InterPro" id="IPR043502">
    <property type="entry name" value="DNA/RNA_pol_sf"/>
</dbReference>
<dbReference type="SUPFAM" id="SSF56672">
    <property type="entry name" value="DNA/RNA polymerases"/>
    <property type="match status" value="1"/>
</dbReference>
<evidence type="ECO:0000256" key="1">
    <source>
        <dbReference type="ARBA" id="ARBA00022484"/>
    </source>
</evidence>
<dbReference type="Gene3D" id="3.30.70.270">
    <property type="match status" value="1"/>
</dbReference>
<keyword evidence="5" id="KW-0693">Viral RNA replication</keyword>